<dbReference type="GO" id="GO:0003879">
    <property type="term" value="F:ATP phosphoribosyltransferase activity"/>
    <property type="evidence" value="ECO:0007669"/>
    <property type="project" value="UniProtKB-UniRule"/>
</dbReference>
<protein>
    <recommendedName>
        <fullName evidence="7 16">ATP phosphoribosyltransferase</fullName>
        <shortName evidence="16">ATP-PRT</shortName>
        <shortName evidence="16">ATP-PRTase</shortName>
        <ecNumber evidence="6 16">2.4.2.17</ecNumber>
    </recommendedName>
</protein>
<dbReference type="PROSITE" id="PS01316">
    <property type="entry name" value="ATP_P_PHORIBOSYLTR"/>
    <property type="match status" value="1"/>
</dbReference>
<dbReference type="PANTHER" id="PTHR21403:SF8">
    <property type="entry name" value="ATP PHOSPHORIBOSYLTRANSFERASE"/>
    <property type="match status" value="1"/>
</dbReference>
<dbReference type="InterPro" id="IPR013820">
    <property type="entry name" value="ATP_PRibTrfase_cat"/>
</dbReference>
<dbReference type="AlphaFoldDB" id="A0A0S6U4Q4"/>
<evidence type="ECO:0000256" key="4">
    <source>
        <dbReference type="ARBA" id="ARBA00009489"/>
    </source>
</evidence>
<dbReference type="EC" id="2.4.2.17" evidence="6 16"/>
<keyword evidence="10 16" id="KW-0328">Glycosyltransferase</keyword>
<evidence type="ECO:0000256" key="6">
    <source>
        <dbReference type="ARBA" id="ARBA00011946"/>
    </source>
</evidence>
<dbReference type="HOGENOM" id="CLU_038115_2_0_9"/>
<dbReference type="PANTHER" id="PTHR21403">
    <property type="entry name" value="ATP PHOSPHORIBOSYLTRANSFERASE ATP-PRTASE"/>
    <property type="match status" value="1"/>
</dbReference>
<feature type="domain" description="ATP phosphoribosyltransferase catalytic" evidence="17">
    <location>
        <begin position="58"/>
        <end position="210"/>
    </location>
</feature>
<evidence type="ECO:0000256" key="1">
    <source>
        <dbReference type="ARBA" id="ARBA00000915"/>
    </source>
</evidence>
<keyword evidence="8 16" id="KW-0963">Cytoplasm</keyword>
<reference evidence="18" key="1">
    <citation type="submission" date="2013-10" db="EMBL/GenBank/DDBJ databases">
        <title>Draft genome sequence of Clostridium botulinum type B strain Osaka05.</title>
        <authorList>
            <person name="Sakaguchi Y."/>
            <person name="Hosomi K."/>
            <person name="Uchiyama J."/>
            <person name="Ogura Y."/>
            <person name="Sakaguchi M."/>
            <person name="Kohda T."/>
            <person name="Mukamoto M."/>
            <person name="Misawa N."/>
            <person name="Matsuzaki S."/>
            <person name="Hayashi T."/>
            <person name="Kozaki S."/>
        </authorList>
    </citation>
    <scope>NUCLEOTIDE SEQUENCE</scope>
    <source>
        <strain evidence="18">Osaka05</strain>
    </source>
</reference>
<sequence>MITLKKVKIALTKGRLEKKAIEIFKTININTRELEDKGRKLIFNCENEEYNIEFFLVKAKDVETYVEYGAADIGIVGKDTLMETNREFYEVLDLNVGKCKFALAALPNFKLDQGYNRKKIATKYPNIAREYFRKKDMDVELIKIEGSVELGPIVGLADAIVDIVETGNTLRENGLVVVEDICEISARMIVNKASMKTKRDEIMKIIENISEVIKR</sequence>
<dbReference type="GO" id="GO:0000105">
    <property type="term" value="P:L-histidine biosynthetic process"/>
    <property type="evidence" value="ECO:0007669"/>
    <property type="project" value="UniProtKB-UniRule"/>
</dbReference>
<dbReference type="EMBL" id="DF384213">
    <property type="protein sequence ID" value="GAE02111.1"/>
    <property type="molecule type" value="Genomic_DNA"/>
</dbReference>
<evidence type="ECO:0000256" key="9">
    <source>
        <dbReference type="ARBA" id="ARBA00022605"/>
    </source>
</evidence>
<evidence type="ECO:0000256" key="8">
    <source>
        <dbReference type="ARBA" id="ARBA00022490"/>
    </source>
</evidence>
<evidence type="ECO:0000256" key="5">
    <source>
        <dbReference type="ARBA" id="ARBA00011496"/>
    </source>
</evidence>
<comment type="function">
    <text evidence="15 16">Catalyzes the condensation of ATP and 5-phosphoribose 1-diphosphate to form N'-(5'-phosphoribosyl)-ATP (PR-ATP). Has a crucial role in the pathway because the rate of histidine biosynthesis seems to be controlled primarily by regulation of HisG enzymatic activity.</text>
</comment>
<dbReference type="GO" id="GO:0005524">
    <property type="term" value="F:ATP binding"/>
    <property type="evidence" value="ECO:0007669"/>
    <property type="project" value="UniProtKB-KW"/>
</dbReference>
<keyword evidence="12 16" id="KW-0547">Nucleotide-binding</keyword>
<dbReference type="InterPro" id="IPR001348">
    <property type="entry name" value="ATP_PRibTrfase_HisG"/>
</dbReference>
<evidence type="ECO:0000256" key="3">
    <source>
        <dbReference type="ARBA" id="ARBA00004667"/>
    </source>
</evidence>
<organism evidence="18">
    <name type="scientific">Clostridium botulinum B str. Osaka05</name>
    <dbReference type="NCBI Taxonomy" id="1407017"/>
    <lineage>
        <taxon>Bacteria</taxon>
        <taxon>Bacillati</taxon>
        <taxon>Bacillota</taxon>
        <taxon>Clostridia</taxon>
        <taxon>Eubacteriales</taxon>
        <taxon>Clostridiaceae</taxon>
        <taxon>Clostridium</taxon>
    </lineage>
</organism>
<dbReference type="FunFam" id="3.40.190.10:FF:000008">
    <property type="entry name" value="ATP phosphoribosyltransferase"/>
    <property type="match status" value="1"/>
</dbReference>
<evidence type="ECO:0000256" key="7">
    <source>
        <dbReference type="ARBA" id="ARBA00020998"/>
    </source>
</evidence>
<comment type="pathway">
    <text evidence="3 16">Amino-acid biosynthesis; L-histidine biosynthesis; L-histidine from 5-phospho-alpha-D-ribose 1-diphosphate: step 1/9.</text>
</comment>
<accession>A0A0S6U4Q4</accession>
<name>A0A0S6U4Q4_CLOBO</name>
<evidence type="ECO:0000256" key="13">
    <source>
        <dbReference type="ARBA" id="ARBA00022840"/>
    </source>
</evidence>
<dbReference type="UniPathway" id="UPA00031">
    <property type="reaction ID" value="UER00006"/>
</dbReference>
<evidence type="ECO:0000256" key="10">
    <source>
        <dbReference type="ARBA" id="ARBA00022676"/>
    </source>
</evidence>
<evidence type="ECO:0000256" key="11">
    <source>
        <dbReference type="ARBA" id="ARBA00022679"/>
    </source>
</evidence>
<proteinExistence type="inferred from homology"/>
<dbReference type="CDD" id="cd13595">
    <property type="entry name" value="PBP2_HisGs"/>
    <property type="match status" value="1"/>
</dbReference>
<evidence type="ECO:0000256" key="2">
    <source>
        <dbReference type="ARBA" id="ARBA00004496"/>
    </source>
</evidence>
<comment type="subunit">
    <text evidence="5 16">Heteromultimer composed of HisG and HisZ subunits.</text>
</comment>
<keyword evidence="9 16" id="KW-0028">Amino-acid biosynthesis</keyword>
<keyword evidence="14 16" id="KW-0368">Histidine biosynthesis</keyword>
<gene>
    <name evidence="16" type="primary">hisG</name>
    <name evidence="18" type="ORF">CBO05C_1801</name>
</gene>
<evidence type="ECO:0000313" key="18">
    <source>
        <dbReference type="EMBL" id="GAE02111.1"/>
    </source>
</evidence>
<evidence type="ECO:0000256" key="15">
    <source>
        <dbReference type="ARBA" id="ARBA00024861"/>
    </source>
</evidence>
<evidence type="ECO:0000256" key="12">
    <source>
        <dbReference type="ARBA" id="ARBA00022741"/>
    </source>
</evidence>
<evidence type="ECO:0000256" key="14">
    <source>
        <dbReference type="ARBA" id="ARBA00023102"/>
    </source>
</evidence>
<keyword evidence="13 16" id="KW-0067">ATP-binding</keyword>
<dbReference type="InterPro" id="IPR024893">
    <property type="entry name" value="ATP_PRibTrfase_HisG_short"/>
</dbReference>
<keyword evidence="11 16" id="KW-0808">Transferase</keyword>
<dbReference type="GO" id="GO:0005737">
    <property type="term" value="C:cytoplasm"/>
    <property type="evidence" value="ECO:0007669"/>
    <property type="project" value="UniProtKB-SubCell"/>
</dbReference>
<evidence type="ECO:0000259" key="17">
    <source>
        <dbReference type="Pfam" id="PF01634"/>
    </source>
</evidence>
<dbReference type="Proteomes" id="UP000054164">
    <property type="component" value="Unassembled WGS sequence"/>
</dbReference>
<dbReference type="Pfam" id="PF01634">
    <property type="entry name" value="HisG"/>
    <property type="match status" value="1"/>
</dbReference>
<dbReference type="Gene3D" id="3.40.190.10">
    <property type="entry name" value="Periplasmic binding protein-like II"/>
    <property type="match status" value="2"/>
</dbReference>
<dbReference type="SUPFAM" id="SSF53850">
    <property type="entry name" value="Periplasmic binding protein-like II"/>
    <property type="match status" value="1"/>
</dbReference>
<comment type="catalytic activity">
    <reaction evidence="1 16">
        <text>1-(5-phospho-beta-D-ribosyl)-ATP + diphosphate = 5-phospho-alpha-D-ribose 1-diphosphate + ATP</text>
        <dbReference type="Rhea" id="RHEA:18473"/>
        <dbReference type="ChEBI" id="CHEBI:30616"/>
        <dbReference type="ChEBI" id="CHEBI:33019"/>
        <dbReference type="ChEBI" id="CHEBI:58017"/>
        <dbReference type="ChEBI" id="CHEBI:73183"/>
        <dbReference type="EC" id="2.4.2.17"/>
    </reaction>
</comment>
<comment type="similarity">
    <text evidence="4 16">Belongs to the ATP phosphoribosyltransferase family. Short subfamily.</text>
</comment>
<comment type="subcellular location">
    <subcellularLocation>
        <location evidence="2 16">Cytoplasm</location>
    </subcellularLocation>
</comment>
<evidence type="ECO:0000256" key="16">
    <source>
        <dbReference type="HAMAP-Rule" id="MF_01018"/>
    </source>
</evidence>
<dbReference type="HAMAP" id="MF_01018">
    <property type="entry name" value="HisG_Short"/>
    <property type="match status" value="1"/>
</dbReference>
<dbReference type="NCBIfam" id="TIGR00070">
    <property type="entry name" value="hisG"/>
    <property type="match status" value="1"/>
</dbReference>
<dbReference type="InterPro" id="IPR018198">
    <property type="entry name" value="ATP_PRibTrfase_CS"/>
</dbReference>
<comment type="domain">
    <text evidence="16">Lacks the C-terminal regulatory region which is replaced by HisZ.</text>
</comment>
<dbReference type="FunFam" id="3.40.190.10:FF:000011">
    <property type="entry name" value="ATP phosphoribosyltransferase"/>
    <property type="match status" value="1"/>
</dbReference>